<dbReference type="FunFam" id="3.30.710.10:FF:000005">
    <property type="entry name" value="Potassium channel tetramerization domain-containing 17"/>
    <property type="match status" value="1"/>
</dbReference>
<dbReference type="PANTHER" id="PTHR14958:SF24">
    <property type="entry name" value="BTB_POZ DOMAIN-CONTAINING PROTEIN KCTD17"/>
    <property type="match status" value="1"/>
</dbReference>
<name>A0AAD4N043_9BILA</name>
<feature type="compositionally biased region" description="Polar residues" evidence="1">
    <location>
        <begin position="1"/>
        <end position="22"/>
    </location>
</feature>
<dbReference type="GO" id="GO:0031463">
    <property type="term" value="C:Cul3-RING ubiquitin ligase complex"/>
    <property type="evidence" value="ECO:0007669"/>
    <property type="project" value="TreeGrafter"/>
</dbReference>
<dbReference type="PANTHER" id="PTHR14958">
    <property type="entry name" value="POTASSIUM CHANNEL TETRAMERISATION DOMAIN CONTAINING PROTEIN"/>
    <property type="match status" value="1"/>
</dbReference>
<feature type="domain" description="BTB" evidence="2">
    <location>
        <begin position="47"/>
        <end position="116"/>
    </location>
</feature>
<proteinExistence type="predicted"/>
<gene>
    <name evidence="3" type="ORF">DdX_10727</name>
</gene>
<protein>
    <submittedName>
        <fullName evidence="3">BTB/POZ domain-containing protein</fullName>
    </submittedName>
</protein>
<dbReference type="InterPro" id="IPR000210">
    <property type="entry name" value="BTB/POZ_dom"/>
</dbReference>
<organism evidence="3 4">
    <name type="scientific">Ditylenchus destructor</name>
    <dbReference type="NCBI Taxonomy" id="166010"/>
    <lineage>
        <taxon>Eukaryota</taxon>
        <taxon>Metazoa</taxon>
        <taxon>Ecdysozoa</taxon>
        <taxon>Nematoda</taxon>
        <taxon>Chromadorea</taxon>
        <taxon>Rhabditida</taxon>
        <taxon>Tylenchina</taxon>
        <taxon>Tylenchomorpha</taxon>
        <taxon>Sphaerularioidea</taxon>
        <taxon>Anguinidae</taxon>
        <taxon>Anguininae</taxon>
        <taxon>Ditylenchus</taxon>
    </lineage>
</organism>
<dbReference type="InterPro" id="IPR003131">
    <property type="entry name" value="T1-type_BTB"/>
</dbReference>
<dbReference type="GO" id="GO:0043161">
    <property type="term" value="P:proteasome-mediated ubiquitin-dependent protein catabolic process"/>
    <property type="evidence" value="ECO:0007669"/>
    <property type="project" value="TreeGrafter"/>
</dbReference>
<dbReference type="SMART" id="SM00225">
    <property type="entry name" value="BTB"/>
    <property type="match status" value="1"/>
</dbReference>
<dbReference type="InterPro" id="IPR011333">
    <property type="entry name" value="SKP1/BTB/POZ_sf"/>
</dbReference>
<dbReference type="Gene3D" id="3.30.710.10">
    <property type="entry name" value="Potassium Channel Kv1.1, Chain A"/>
    <property type="match status" value="1"/>
</dbReference>
<dbReference type="GO" id="GO:0005737">
    <property type="term" value="C:cytoplasm"/>
    <property type="evidence" value="ECO:0007669"/>
    <property type="project" value="TreeGrafter"/>
</dbReference>
<dbReference type="Pfam" id="PF02214">
    <property type="entry name" value="BTB_2"/>
    <property type="match status" value="1"/>
</dbReference>
<sequence length="199" mass="22066">MSETIIIPSDNTPNPENITSGNIVVDTPIPGSNQAPNQPPNPAPSKVWVRLNVGGQVFQTTTETLSRYPESFLDRLVNGGLSSDKDETGAFLIDSDPEYFRTILNYLRSDAVSLDNNEKTLKDLLREADFYNIQPLVDEINKALSTRADEPSEEDSAIILRKLSDMEAIMGSMAETLFGIQQSVSELYRLVNTIYHAMP</sequence>
<evidence type="ECO:0000259" key="2">
    <source>
        <dbReference type="PROSITE" id="PS50097"/>
    </source>
</evidence>
<evidence type="ECO:0000256" key="1">
    <source>
        <dbReference type="SAM" id="MobiDB-lite"/>
    </source>
</evidence>
<dbReference type="AlphaFoldDB" id="A0AAD4N043"/>
<dbReference type="SUPFAM" id="SSF54695">
    <property type="entry name" value="POZ domain"/>
    <property type="match status" value="1"/>
</dbReference>
<feature type="region of interest" description="Disordered" evidence="1">
    <location>
        <begin position="1"/>
        <end position="43"/>
    </location>
</feature>
<dbReference type="PROSITE" id="PS50097">
    <property type="entry name" value="BTB"/>
    <property type="match status" value="1"/>
</dbReference>
<reference evidence="3" key="1">
    <citation type="submission" date="2022-01" db="EMBL/GenBank/DDBJ databases">
        <title>Genome Sequence Resource for Two Populations of Ditylenchus destructor, the Migratory Endoparasitic Phytonematode.</title>
        <authorList>
            <person name="Zhang H."/>
            <person name="Lin R."/>
            <person name="Xie B."/>
        </authorList>
    </citation>
    <scope>NUCLEOTIDE SEQUENCE</scope>
    <source>
        <strain evidence="3">BazhouSP</strain>
    </source>
</reference>
<evidence type="ECO:0000313" key="4">
    <source>
        <dbReference type="Proteomes" id="UP001201812"/>
    </source>
</evidence>
<keyword evidence="4" id="KW-1185">Reference proteome</keyword>
<evidence type="ECO:0000313" key="3">
    <source>
        <dbReference type="EMBL" id="KAI1710369.1"/>
    </source>
</evidence>
<dbReference type="GO" id="GO:0097602">
    <property type="term" value="F:cullin family protein binding"/>
    <property type="evidence" value="ECO:0007669"/>
    <property type="project" value="TreeGrafter"/>
</dbReference>
<comment type="caution">
    <text evidence="3">The sequence shown here is derived from an EMBL/GenBank/DDBJ whole genome shotgun (WGS) entry which is preliminary data.</text>
</comment>
<dbReference type="GO" id="GO:0051260">
    <property type="term" value="P:protein homooligomerization"/>
    <property type="evidence" value="ECO:0007669"/>
    <property type="project" value="InterPro"/>
</dbReference>
<dbReference type="Proteomes" id="UP001201812">
    <property type="component" value="Unassembled WGS sequence"/>
</dbReference>
<accession>A0AAD4N043</accession>
<dbReference type="EMBL" id="JAKKPZ010000026">
    <property type="protein sequence ID" value="KAI1710369.1"/>
    <property type="molecule type" value="Genomic_DNA"/>
</dbReference>